<feature type="binding site" evidence="12">
    <location>
        <position position="117"/>
    </location>
    <ligand>
        <name>D-threo-isocitrate</name>
        <dbReference type="ChEBI" id="CHEBI:15562"/>
    </ligand>
</feature>
<keyword evidence="8 13" id="KW-0521">NADP</keyword>
<comment type="catalytic activity">
    <reaction evidence="11">
        <text>D-threo-isocitrate + NADP(+) = 2-oxoglutarate + CO2 + NADPH</text>
        <dbReference type="Rhea" id="RHEA:19629"/>
        <dbReference type="ChEBI" id="CHEBI:15562"/>
        <dbReference type="ChEBI" id="CHEBI:16526"/>
        <dbReference type="ChEBI" id="CHEBI:16810"/>
        <dbReference type="ChEBI" id="CHEBI:57783"/>
        <dbReference type="ChEBI" id="CHEBI:58349"/>
        <dbReference type="EC" id="1.1.1.42"/>
    </reaction>
</comment>
<feature type="binding site" evidence="13">
    <location>
        <position position="106"/>
    </location>
    <ligand>
        <name>NADP(+)</name>
        <dbReference type="ChEBI" id="CHEBI:58349"/>
    </ligand>
</feature>
<dbReference type="STRING" id="40335.Ltuc_0714"/>
<keyword evidence="20" id="KW-1185">Reference proteome</keyword>
<evidence type="ECO:0000259" key="18">
    <source>
        <dbReference type="SMART" id="SM01329"/>
    </source>
</evidence>
<name>A0A0W0ZVQ4_9GAMM</name>
<evidence type="ECO:0000256" key="5">
    <source>
        <dbReference type="ARBA" id="ARBA00022532"/>
    </source>
</evidence>
<evidence type="ECO:0000313" key="20">
    <source>
        <dbReference type="Proteomes" id="UP000054693"/>
    </source>
</evidence>
<dbReference type="Proteomes" id="UP000054693">
    <property type="component" value="Unassembled WGS sequence"/>
</dbReference>
<dbReference type="PANTHER" id="PTHR43504">
    <property type="entry name" value="ISOCITRATE DEHYDROGENASE [NADP]"/>
    <property type="match status" value="1"/>
</dbReference>
<evidence type="ECO:0000256" key="1">
    <source>
        <dbReference type="ARBA" id="ARBA00001936"/>
    </source>
</evidence>
<dbReference type="GO" id="GO:0000287">
    <property type="term" value="F:magnesium ion binding"/>
    <property type="evidence" value="ECO:0007669"/>
    <property type="project" value="InterPro"/>
</dbReference>
<feature type="binding site" evidence="13">
    <location>
        <position position="354"/>
    </location>
    <ligand>
        <name>NADP(+)</name>
        <dbReference type="ChEBI" id="CHEBI:58349"/>
    </ligand>
</feature>
<comment type="subunit">
    <text evidence="3">Homodimer.</text>
</comment>
<feature type="modified residue" description="N6-succinyllysine" evidence="16">
    <location>
        <position position="102"/>
    </location>
</feature>
<feature type="binding site" evidence="12">
    <location>
        <position position="155"/>
    </location>
    <ligand>
        <name>D-threo-isocitrate</name>
        <dbReference type="ChEBI" id="CHEBI:15562"/>
    </ligand>
</feature>
<keyword evidence="10 14" id="KW-0464">Manganese</keyword>
<evidence type="ECO:0000256" key="9">
    <source>
        <dbReference type="ARBA" id="ARBA00023002"/>
    </source>
</evidence>
<accession>A0A0W0ZVQ4</accession>
<evidence type="ECO:0000256" key="16">
    <source>
        <dbReference type="PIRSR" id="PIRSR604439-5"/>
    </source>
</evidence>
<feature type="modified residue" description="N6-acetyllysine" evidence="16">
    <location>
        <position position="144"/>
    </location>
</feature>
<feature type="binding site" evidence="13">
    <location>
        <begin position="341"/>
        <end position="347"/>
    </location>
    <ligand>
        <name>NADP(+)</name>
        <dbReference type="ChEBI" id="CHEBI:58349"/>
    </ligand>
</feature>
<dbReference type="InterPro" id="IPR004439">
    <property type="entry name" value="Isocitrate_DH_NADP_dimer_prok"/>
</dbReference>
<evidence type="ECO:0000256" key="14">
    <source>
        <dbReference type="PIRSR" id="PIRSR604439-3"/>
    </source>
</evidence>
<dbReference type="AlphaFoldDB" id="A0A0W0ZVQ4"/>
<dbReference type="OrthoDB" id="9806254at2"/>
<dbReference type="EMBL" id="LNZA01000001">
    <property type="protein sequence ID" value="KTD72867.1"/>
    <property type="molecule type" value="Genomic_DNA"/>
</dbReference>
<dbReference type="GO" id="GO:0006097">
    <property type="term" value="P:glyoxylate cycle"/>
    <property type="evidence" value="ECO:0007669"/>
    <property type="project" value="UniProtKB-KW"/>
</dbReference>
<dbReference type="InterPro" id="IPR024084">
    <property type="entry name" value="IsoPropMal-DH-like_dom"/>
</dbReference>
<feature type="binding site" evidence="12">
    <location>
        <position position="121"/>
    </location>
    <ligand>
        <name>D-threo-isocitrate</name>
        <dbReference type="ChEBI" id="CHEBI:15562"/>
    </ligand>
</feature>
<organism evidence="19 20">
    <name type="scientific">Legionella tucsonensis</name>
    <dbReference type="NCBI Taxonomy" id="40335"/>
    <lineage>
        <taxon>Bacteria</taxon>
        <taxon>Pseudomonadati</taxon>
        <taxon>Pseudomonadota</taxon>
        <taxon>Gammaproteobacteria</taxon>
        <taxon>Legionellales</taxon>
        <taxon>Legionellaceae</taxon>
        <taxon>Legionella</taxon>
    </lineage>
</organism>
<comment type="cofactor">
    <cofactor evidence="14">
        <name>Mg(2+)</name>
        <dbReference type="ChEBI" id="CHEBI:18420"/>
    </cofactor>
    <cofactor evidence="14">
        <name>Mn(2+)</name>
        <dbReference type="ChEBI" id="CHEBI:29035"/>
    </cofactor>
    <text evidence="14">Binds 1 Mg(2+) or Mn(2+) ion per subunit.</text>
</comment>
<comment type="similarity">
    <text evidence="2">Belongs to the isocitrate and isopropylmalate dehydrogenases family.</text>
</comment>
<comment type="caution">
    <text evidence="19">The sequence shown here is derived from an EMBL/GenBank/DDBJ whole genome shotgun (WGS) entry which is preliminary data.</text>
</comment>
<evidence type="ECO:0000256" key="7">
    <source>
        <dbReference type="ARBA" id="ARBA00022842"/>
    </source>
</evidence>
<reference evidence="19 20" key="1">
    <citation type="submission" date="2015-11" db="EMBL/GenBank/DDBJ databases">
        <title>Genomic analysis of 38 Legionella species identifies large and diverse effector repertoires.</title>
        <authorList>
            <person name="Burstein D."/>
            <person name="Amaro F."/>
            <person name="Zusman T."/>
            <person name="Lifshitz Z."/>
            <person name="Cohen O."/>
            <person name="Gilbert J.A."/>
            <person name="Pupko T."/>
            <person name="Shuman H.A."/>
            <person name="Segal G."/>
        </authorList>
    </citation>
    <scope>NUCLEOTIDE SEQUENCE [LARGE SCALE GENOMIC DNA]</scope>
    <source>
        <strain evidence="19 20">ATCC 49180</strain>
    </source>
</reference>
<evidence type="ECO:0000313" key="19">
    <source>
        <dbReference type="EMBL" id="KTD72867.1"/>
    </source>
</evidence>
<evidence type="ECO:0000256" key="12">
    <source>
        <dbReference type="PIRSR" id="PIRSR604439-1"/>
    </source>
</evidence>
<dbReference type="NCBIfam" id="NF005425">
    <property type="entry name" value="PRK07006.1"/>
    <property type="match status" value="1"/>
</dbReference>
<keyword evidence="7 14" id="KW-0460">Magnesium</keyword>
<feature type="modified residue" description="Phosphoserine" evidence="16">
    <location>
        <position position="115"/>
    </location>
</feature>
<dbReference type="SUPFAM" id="SSF53659">
    <property type="entry name" value="Isocitrate/Isopropylmalate dehydrogenase-like"/>
    <property type="match status" value="1"/>
</dbReference>
<proteinExistence type="inferred from homology"/>
<feature type="binding site" evidence="12">
    <location>
        <position position="131"/>
    </location>
    <ligand>
        <name>D-threo-isocitrate</name>
        <dbReference type="ChEBI" id="CHEBI:15562"/>
    </ligand>
</feature>
<dbReference type="GO" id="GO:0051287">
    <property type="term" value="F:NAD binding"/>
    <property type="evidence" value="ECO:0007669"/>
    <property type="project" value="InterPro"/>
</dbReference>
<dbReference type="GO" id="GO:0004450">
    <property type="term" value="F:isocitrate dehydrogenase (NADP+) activity"/>
    <property type="evidence" value="ECO:0007669"/>
    <property type="project" value="UniProtKB-UniRule"/>
</dbReference>
<feature type="modified residue" description="N6-succinyllysine" evidence="16">
    <location>
        <position position="244"/>
    </location>
</feature>
<feature type="site" description="Critical for catalysis" evidence="15">
    <location>
        <position position="232"/>
    </location>
</feature>
<keyword evidence="6 17" id="KW-0479">Metal-binding</keyword>
<evidence type="ECO:0000256" key="15">
    <source>
        <dbReference type="PIRSR" id="PIRSR604439-4"/>
    </source>
</evidence>
<keyword evidence="5 17" id="KW-0816">Tricarboxylic acid cycle</keyword>
<evidence type="ECO:0000256" key="17">
    <source>
        <dbReference type="RuleBase" id="RU004446"/>
    </source>
</evidence>
<evidence type="ECO:0000256" key="2">
    <source>
        <dbReference type="ARBA" id="ARBA00007769"/>
    </source>
</evidence>
<sequence>MTYDKIKVPSHGEAITVTADLSLRVPNNPIIPFIEGDGIGVDVTPPMIRVVDAAVAKAYGDKRKIAWMEVYAGEKATKVYGSDQWLPKETLDALQEYVVSIKGPLTTPVGGGIRSLNVAIRQELDLYTCLRPIRYFTGVPSPLKEPEKTDMVIFRENSEDIYAGIEWQADTPEAKKVIEFLIKDMGVKKIRFPEQCGIGVKPVSKEGTTRLVRAAIQYAIDNDRHTVTLVHKGNIMKFTEGAFKDWGYQVARNFFDAKEYEGGPWMEIKSPKTGKRIIINDVIADAFLQQILLRPEDYSVIATLNLNGDYISDALAAQVGGIGIAPGANLSDKVAVFEATHGTAPKYAGKNKVNPGSIILSAEMMLRHMGWTEAADLIIKGMQGAIAAKTVTYDFERGMIGATLVSSSGFGDEVIKQM</sequence>
<dbReference type="Pfam" id="PF00180">
    <property type="entry name" value="Iso_dh"/>
    <property type="match status" value="1"/>
</dbReference>
<dbReference type="PATRIC" id="fig|40335.7.peg.752"/>
<evidence type="ECO:0000256" key="13">
    <source>
        <dbReference type="PIRSR" id="PIRSR604439-2"/>
    </source>
</evidence>
<feature type="binding site" evidence="13">
    <location>
        <position position="397"/>
    </location>
    <ligand>
        <name>NADP(+)</name>
        <dbReference type="ChEBI" id="CHEBI:58349"/>
    </ligand>
</feature>
<gene>
    <name evidence="19" type="primary">icd</name>
    <name evidence="19" type="ORF">Ltuc_0714</name>
</gene>
<dbReference type="NCBIfam" id="TIGR00183">
    <property type="entry name" value="prok_nadp_idh"/>
    <property type="match status" value="1"/>
</dbReference>
<dbReference type="PANTHER" id="PTHR43504:SF1">
    <property type="entry name" value="ISOCITRATE DEHYDROGENASE [NADP]"/>
    <property type="match status" value="1"/>
</dbReference>
<comment type="cofactor">
    <cofactor evidence="1">
        <name>Mn(2+)</name>
        <dbReference type="ChEBI" id="CHEBI:29035"/>
    </cofactor>
</comment>
<dbReference type="RefSeq" id="WP_058519960.1">
    <property type="nucleotide sequence ID" value="NZ_CAAAIP010000001.1"/>
</dbReference>
<feature type="binding site" evidence="14">
    <location>
        <position position="309"/>
    </location>
    <ligand>
        <name>Mg(2+)</name>
        <dbReference type="ChEBI" id="CHEBI:18420"/>
    </ligand>
</feature>
<feature type="site" description="Critical for catalysis" evidence="15">
    <location>
        <position position="162"/>
    </location>
</feature>
<dbReference type="GO" id="GO:0006099">
    <property type="term" value="P:tricarboxylic acid cycle"/>
    <property type="evidence" value="ECO:0007669"/>
    <property type="project" value="UniProtKB-UniRule"/>
</dbReference>
<evidence type="ECO:0000256" key="8">
    <source>
        <dbReference type="ARBA" id="ARBA00022857"/>
    </source>
</evidence>
<evidence type="ECO:0000256" key="6">
    <source>
        <dbReference type="ARBA" id="ARBA00022723"/>
    </source>
</evidence>
<keyword evidence="4 17" id="KW-0329">Glyoxylate bypass</keyword>
<feature type="domain" description="Isopropylmalate dehydrogenase-like" evidence="18">
    <location>
        <begin position="30"/>
        <end position="414"/>
    </location>
</feature>
<dbReference type="Gene3D" id="3.40.718.10">
    <property type="entry name" value="Isopropylmalate Dehydrogenase"/>
    <property type="match status" value="1"/>
</dbReference>
<feature type="binding site" evidence="12">
    <location>
        <position position="115"/>
    </location>
    <ligand>
        <name>D-threo-isocitrate</name>
        <dbReference type="ChEBI" id="CHEBI:15562"/>
    </ligand>
</feature>
<dbReference type="InterPro" id="IPR019818">
    <property type="entry name" value="IsoCit/isopropylmalate_DH_CS"/>
</dbReference>
<evidence type="ECO:0000256" key="3">
    <source>
        <dbReference type="ARBA" id="ARBA00011738"/>
    </source>
</evidence>
<dbReference type="SMART" id="SM01329">
    <property type="entry name" value="Iso_dh"/>
    <property type="match status" value="1"/>
</dbReference>
<evidence type="ECO:0000256" key="4">
    <source>
        <dbReference type="ARBA" id="ARBA00022435"/>
    </source>
</evidence>
<evidence type="ECO:0000256" key="10">
    <source>
        <dbReference type="ARBA" id="ARBA00023211"/>
    </source>
</evidence>
<dbReference type="PROSITE" id="PS00470">
    <property type="entry name" value="IDH_IMDH"/>
    <property type="match status" value="1"/>
</dbReference>
<evidence type="ECO:0000256" key="11">
    <source>
        <dbReference type="ARBA" id="ARBA00023554"/>
    </source>
</evidence>
<keyword evidence="9" id="KW-0560">Oxidoreductase</keyword>
<protein>
    <recommendedName>
        <fullName evidence="17">Isocitrate dehydrogenase [NADP]</fullName>
        <ecNumber evidence="17">1.1.1.42</ecNumber>
    </recommendedName>
</protein>
<dbReference type="EC" id="1.1.1.42" evidence="17"/>
<feature type="binding site" evidence="13">
    <location>
        <position position="393"/>
    </location>
    <ligand>
        <name>NADP(+)</name>
        <dbReference type="ChEBI" id="CHEBI:58349"/>
    </ligand>
</feature>